<name>A0A6J5ER53_9BURK</name>
<dbReference type="PANTHER" id="PTHR36842">
    <property type="entry name" value="PROTEIN TOLB HOMOLOG"/>
    <property type="match status" value="1"/>
</dbReference>
<evidence type="ECO:0000256" key="2">
    <source>
        <dbReference type="SAM" id="SignalP"/>
    </source>
</evidence>
<dbReference type="SUPFAM" id="SSF69304">
    <property type="entry name" value="Tricorn protease N-terminal domain"/>
    <property type="match status" value="1"/>
</dbReference>
<dbReference type="Pfam" id="PF07676">
    <property type="entry name" value="PD40"/>
    <property type="match status" value="4"/>
</dbReference>
<feature type="signal peptide" evidence="2">
    <location>
        <begin position="1"/>
        <end position="20"/>
    </location>
</feature>
<comment type="similarity">
    <text evidence="1">Belongs to the TolB family.</text>
</comment>
<protein>
    <submittedName>
        <fullName evidence="3">Tol-Pal system protein TolB</fullName>
    </submittedName>
</protein>
<keyword evidence="2" id="KW-0732">Signal</keyword>
<dbReference type="Proteomes" id="UP000494329">
    <property type="component" value="Unassembled WGS sequence"/>
</dbReference>
<dbReference type="EMBL" id="CADIKF010000051">
    <property type="protein sequence ID" value="CAB3767485.1"/>
    <property type="molecule type" value="Genomic_DNA"/>
</dbReference>
<dbReference type="PANTHER" id="PTHR36842:SF1">
    <property type="entry name" value="PROTEIN TOLB"/>
    <property type="match status" value="1"/>
</dbReference>
<accession>A0A6J5ER53</accession>
<organism evidence="3 4">
    <name type="scientific">Paraburkholderia solisilvae</name>
    <dbReference type="NCBI Taxonomy" id="624376"/>
    <lineage>
        <taxon>Bacteria</taxon>
        <taxon>Pseudomonadati</taxon>
        <taxon>Pseudomonadota</taxon>
        <taxon>Betaproteobacteria</taxon>
        <taxon>Burkholderiales</taxon>
        <taxon>Burkholderiaceae</taxon>
        <taxon>Paraburkholderia</taxon>
    </lineage>
</organism>
<proteinExistence type="inferred from homology"/>
<gene>
    <name evidence="3" type="primary">tolB_2</name>
    <name evidence="3" type="ORF">LMG29739_05084</name>
</gene>
<reference evidence="3 4" key="1">
    <citation type="submission" date="2020-04" db="EMBL/GenBank/DDBJ databases">
        <authorList>
            <person name="De Canck E."/>
        </authorList>
    </citation>
    <scope>NUCLEOTIDE SEQUENCE [LARGE SCALE GENOMIC DNA]</scope>
    <source>
        <strain evidence="3 4">LMG 29739</strain>
    </source>
</reference>
<dbReference type="Gene3D" id="2.120.10.30">
    <property type="entry name" value="TolB, C-terminal domain"/>
    <property type="match status" value="3"/>
</dbReference>
<dbReference type="InterPro" id="IPR011042">
    <property type="entry name" value="6-blade_b-propeller_TolB-like"/>
</dbReference>
<evidence type="ECO:0000313" key="3">
    <source>
        <dbReference type="EMBL" id="CAB3767485.1"/>
    </source>
</evidence>
<feature type="chain" id="PRO_5026933659" evidence="2">
    <location>
        <begin position="21"/>
        <end position="296"/>
    </location>
</feature>
<keyword evidence="4" id="KW-1185">Reference proteome</keyword>
<dbReference type="InterPro" id="IPR011659">
    <property type="entry name" value="WD40"/>
</dbReference>
<dbReference type="RefSeq" id="WP_175114225.1">
    <property type="nucleotide sequence ID" value="NZ_CADIKF010000051.1"/>
</dbReference>
<evidence type="ECO:0000313" key="4">
    <source>
        <dbReference type="Proteomes" id="UP000494329"/>
    </source>
</evidence>
<dbReference type="AlphaFoldDB" id="A0A6J5ER53"/>
<evidence type="ECO:0000256" key="1">
    <source>
        <dbReference type="ARBA" id="ARBA00009820"/>
    </source>
</evidence>
<sequence>MNRRLFICSAIAMTSPPVQAIAADQRMVDAGELYQLTGSGHGDNRAVYMPDGNRIVFASMRTGKSQLWSIHPDGNALSRLHQSNANDFGRVATYLDGTHISFSSDRDGRNAIYVLDMASGNLTRVSDLQWWSFGPTWSSTNLIAYFSRKGGNKLNIWTVSPDGSNTCQMTNRPGESRQPWWSSDGKRIAYSANAGTNGFQIWTCGPNGEDPTRINNRGDWQQPFWSPDGRRLAVSARSGTAHFKIMTIDVDSGDVRLIRQPPLVDNVHPAWSPDGKHIVFTSGMGHNSYLSQFSFA</sequence>